<protein>
    <recommendedName>
        <fullName evidence="1">PAS fold-3 domain-containing protein</fullName>
    </recommendedName>
</protein>
<dbReference type="InterPro" id="IPR035965">
    <property type="entry name" value="PAS-like_dom_sf"/>
</dbReference>
<dbReference type="NCBIfam" id="TIGR00229">
    <property type="entry name" value="sensory_box"/>
    <property type="match status" value="1"/>
</dbReference>
<organism evidence="2 3">
    <name type="scientific">Methylobacterium aerolatum</name>
    <dbReference type="NCBI Taxonomy" id="418708"/>
    <lineage>
        <taxon>Bacteria</taxon>
        <taxon>Pseudomonadati</taxon>
        <taxon>Pseudomonadota</taxon>
        <taxon>Alphaproteobacteria</taxon>
        <taxon>Hyphomicrobiales</taxon>
        <taxon>Methylobacteriaceae</taxon>
        <taxon>Methylobacterium</taxon>
    </lineage>
</organism>
<dbReference type="InterPro" id="IPR000014">
    <property type="entry name" value="PAS"/>
</dbReference>
<dbReference type="Pfam" id="PF08447">
    <property type="entry name" value="PAS_3"/>
    <property type="match status" value="1"/>
</dbReference>
<comment type="caution">
    <text evidence="2">The sequence shown here is derived from an EMBL/GenBank/DDBJ whole genome shotgun (WGS) entry which is preliminary data.</text>
</comment>
<evidence type="ECO:0000259" key="1">
    <source>
        <dbReference type="Pfam" id="PF08447"/>
    </source>
</evidence>
<feature type="domain" description="PAS fold-3" evidence="1">
    <location>
        <begin position="57"/>
        <end position="110"/>
    </location>
</feature>
<proteinExistence type="predicted"/>
<dbReference type="EMBL" id="JAUSVP010000013">
    <property type="protein sequence ID" value="MDQ0449274.1"/>
    <property type="molecule type" value="Genomic_DNA"/>
</dbReference>
<evidence type="ECO:0000313" key="2">
    <source>
        <dbReference type="EMBL" id="MDQ0449274.1"/>
    </source>
</evidence>
<sequence>MPSNAVMDPTLRAAGIIGFWSTDVPAASSILDEGAAETMAGDARLAGQPVSLEVALGRTHPEDRPWVFEGIRRVRRTGGPVSTEFRILTQGGDVRWVLVQGQLMADENGVMRGRGAYIDTTAHHTAAFLPSRPRVPPSEDDPLVLAADRALDAHAAIARTGHPSLRRLSELMLFELGQILGRSRRV</sequence>
<dbReference type="RefSeq" id="WP_238203998.1">
    <property type="nucleotide sequence ID" value="NZ_BPQE01000016.1"/>
</dbReference>
<dbReference type="InterPro" id="IPR013655">
    <property type="entry name" value="PAS_fold_3"/>
</dbReference>
<reference evidence="2 3" key="1">
    <citation type="submission" date="2023-07" db="EMBL/GenBank/DDBJ databases">
        <title>Genomic Encyclopedia of Type Strains, Phase IV (KMG-IV): sequencing the most valuable type-strain genomes for metagenomic binning, comparative biology and taxonomic classification.</title>
        <authorList>
            <person name="Goeker M."/>
        </authorList>
    </citation>
    <scope>NUCLEOTIDE SEQUENCE [LARGE SCALE GENOMIC DNA]</scope>
    <source>
        <strain evidence="2 3">DSM 19013</strain>
    </source>
</reference>
<dbReference type="SUPFAM" id="SSF55785">
    <property type="entry name" value="PYP-like sensor domain (PAS domain)"/>
    <property type="match status" value="1"/>
</dbReference>
<keyword evidence="3" id="KW-1185">Reference proteome</keyword>
<gene>
    <name evidence="2" type="ORF">QO012_003791</name>
</gene>
<dbReference type="Gene3D" id="3.30.450.20">
    <property type="entry name" value="PAS domain"/>
    <property type="match status" value="1"/>
</dbReference>
<dbReference type="Proteomes" id="UP001231124">
    <property type="component" value="Unassembled WGS sequence"/>
</dbReference>
<name>A0ABU0I3T9_9HYPH</name>
<dbReference type="CDD" id="cd00130">
    <property type="entry name" value="PAS"/>
    <property type="match status" value="1"/>
</dbReference>
<accession>A0ABU0I3T9</accession>
<evidence type="ECO:0000313" key="3">
    <source>
        <dbReference type="Proteomes" id="UP001231124"/>
    </source>
</evidence>